<dbReference type="InterPro" id="IPR028098">
    <property type="entry name" value="Glyco_trans_4-like_N"/>
</dbReference>
<evidence type="ECO:0000256" key="2">
    <source>
        <dbReference type="ARBA" id="ARBA00022679"/>
    </source>
</evidence>
<dbReference type="InterPro" id="IPR001296">
    <property type="entry name" value="Glyco_trans_1"/>
</dbReference>
<evidence type="ECO:0000259" key="3">
    <source>
        <dbReference type="Pfam" id="PF00534"/>
    </source>
</evidence>
<keyword evidence="1 5" id="KW-0328">Glycosyltransferase</keyword>
<evidence type="ECO:0000259" key="4">
    <source>
        <dbReference type="Pfam" id="PF13439"/>
    </source>
</evidence>
<keyword evidence="2 5" id="KW-0808">Transferase</keyword>
<dbReference type="EMBL" id="CP136051">
    <property type="protein sequence ID" value="WOK04968.1"/>
    <property type="molecule type" value="Genomic_DNA"/>
</dbReference>
<feature type="domain" description="Glycosyl transferase family 1" evidence="3">
    <location>
        <begin position="212"/>
        <end position="374"/>
    </location>
</feature>
<protein>
    <submittedName>
        <fullName evidence="5">Glycosyltransferase family 4 protein</fullName>
        <ecNumber evidence="5">2.4.-.-</ecNumber>
    </submittedName>
</protein>
<dbReference type="GO" id="GO:0016757">
    <property type="term" value="F:glycosyltransferase activity"/>
    <property type="evidence" value="ECO:0007669"/>
    <property type="project" value="UniProtKB-KW"/>
</dbReference>
<dbReference type="PANTHER" id="PTHR12526:SF629">
    <property type="entry name" value="TEICHURONIC ACID BIOSYNTHESIS GLYCOSYLTRANSFERASE TUAH-RELATED"/>
    <property type="match status" value="1"/>
</dbReference>
<dbReference type="Gene3D" id="3.40.50.2000">
    <property type="entry name" value="Glycogen Phosphorylase B"/>
    <property type="match status" value="2"/>
</dbReference>
<name>A0ABZ0IIV7_9BACT</name>
<dbReference type="PANTHER" id="PTHR12526">
    <property type="entry name" value="GLYCOSYLTRANSFERASE"/>
    <property type="match status" value="1"/>
</dbReference>
<organism evidence="5 6">
    <name type="scientific">Imperialibacter roseus</name>
    <dbReference type="NCBI Taxonomy" id="1324217"/>
    <lineage>
        <taxon>Bacteria</taxon>
        <taxon>Pseudomonadati</taxon>
        <taxon>Bacteroidota</taxon>
        <taxon>Cytophagia</taxon>
        <taxon>Cytophagales</taxon>
        <taxon>Flammeovirgaceae</taxon>
        <taxon>Imperialibacter</taxon>
    </lineage>
</organism>
<accession>A0ABZ0IIV7</accession>
<dbReference type="CDD" id="cd03801">
    <property type="entry name" value="GT4_PimA-like"/>
    <property type="match status" value="1"/>
</dbReference>
<evidence type="ECO:0000313" key="5">
    <source>
        <dbReference type="EMBL" id="WOK04968.1"/>
    </source>
</evidence>
<keyword evidence="6" id="KW-1185">Reference proteome</keyword>
<dbReference type="Pfam" id="PF13439">
    <property type="entry name" value="Glyco_transf_4"/>
    <property type="match status" value="1"/>
</dbReference>
<sequence>MAPLRIGMLLDQDFPPDSRVENEAVSLIEAGFDVFLFSLAYKKEAGEEVWNGIRVKRYAAGKWIYKSSALAYDFPFFHRKVKPMIVHFIEKNNIQALHVHDMVLARAAFQANEKFGLPLTLDLHENRPVIMQFYPHLKKFPGKYLINLSRWEKAQNELLRKADKVVLVTEEARDEAVRSAGIEPGKVVVVPNTIHPDIFLNYFIDAGIAARFKDTFNIVYVGDTGLRRGTMELIEALPLVLKTIKNAHLIVVGKSTEDVQLRHRASELGVSEFVSFEGWQDVSLFPSYISVASVCVSPIHRNLHHDTTFANKIFQYMAMGKPLVVSDCPPQVRVVEEAQCGLVHEGGNAEDLARQIIAISKDPSQAMRMGENGKDAVLEKYNWPKTSAGLIDYYQGLRNK</sequence>
<proteinExistence type="predicted"/>
<evidence type="ECO:0000256" key="1">
    <source>
        <dbReference type="ARBA" id="ARBA00022676"/>
    </source>
</evidence>
<dbReference type="EC" id="2.4.-.-" evidence="5"/>
<dbReference type="RefSeq" id="WP_317487765.1">
    <property type="nucleotide sequence ID" value="NZ_CP136051.1"/>
</dbReference>
<reference evidence="5 6" key="1">
    <citation type="journal article" date="2023" name="Microbiol. Resour. Announc.">
        <title>Complete Genome Sequence of Imperialibacter roseus strain P4T.</title>
        <authorList>
            <person name="Tizabi D.R."/>
            <person name="Bachvaroff T."/>
            <person name="Hill R.T."/>
        </authorList>
    </citation>
    <scope>NUCLEOTIDE SEQUENCE [LARGE SCALE GENOMIC DNA]</scope>
    <source>
        <strain evidence="5 6">P4T</strain>
    </source>
</reference>
<dbReference type="Pfam" id="PF00534">
    <property type="entry name" value="Glycos_transf_1"/>
    <property type="match status" value="1"/>
</dbReference>
<gene>
    <name evidence="5" type="ORF">RT717_17955</name>
</gene>
<evidence type="ECO:0000313" key="6">
    <source>
        <dbReference type="Proteomes" id="UP001302349"/>
    </source>
</evidence>
<dbReference type="Proteomes" id="UP001302349">
    <property type="component" value="Chromosome"/>
</dbReference>
<dbReference type="SUPFAM" id="SSF53756">
    <property type="entry name" value="UDP-Glycosyltransferase/glycogen phosphorylase"/>
    <property type="match status" value="1"/>
</dbReference>
<feature type="domain" description="Glycosyltransferase subfamily 4-like N-terminal" evidence="4">
    <location>
        <begin position="20"/>
        <end position="197"/>
    </location>
</feature>